<dbReference type="Pfam" id="PF04851">
    <property type="entry name" value="ResIII"/>
    <property type="match status" value="1"/>
</dbReference>
<dbReference type="OMA" id="EGIKWRN"/>
<dbReference type="HOGENOM" id="CLU_002513_1_0_1"/>
<dbReference type="SMART" id="SM00490">
    <property type="entry name" value="HELICc"/>
    <property type="match status" value="1"/>
</dbReference>
<keyword evidence="3" id="KW-0547">Nucleotide-binding</keyword>
<feature type="region of interest" description="Disordered" evidence="10">
    <location>
        <begin position="498"/>
        <end position="536"/>
    </location>
</feature>
<feature type="region of interest" description="Disordered" evidence="10">
    <location>
        <begin position="924"/>
        <end position="953"/>
    </location>
</feature>
<dbReference type="PANTHER" id="PTHR14025">
    <property type="entry name" value="FANCONI ANEMIA GROUP M FANCM FAMILY MEMBER"/>
    <property type="match status" value="1"/>
</dbReference>
<comment type="subunit">
    <text evidence="9">Interacts with the MHF histone-fold complex to form the FANCM-MHF complex.</text>
</comment>
<dbReference type="InterPro" id="IPR027417">
    <property type="entry name" value="P-loop_NTPase"/>
</dbReference>
<dbReference type="GO" id="GO:0036297">
    <property type="term" value="P:interstrand cross-link repair"/>
    <property type="evidence" value="ECO:0007669"/>
    <property type="project" value="UniProtKB-ARBA"/>
</dbReference>
<evidence type="ECO:0000256" key="3">
    <source>
        <dbReference type="ARBA" id="ARBA00022741"/>
    </source>
</evidence>
<dbReference type="GO" id="GO:0005524">
    <property type="term" value="F:ATP binding"/>
    <property type="evidence" value="ECO:0007669"/>
    <property type="project" value="UniProtKB-UniRule"/>
</dbReference>
<dbReference type="GO" id="GO:0005634">
    <property type="term" value="C:nucleus"/>
    <property type="evidence" value="ECO:0007669"/>
    <property type="project" value="UniProtKB-SubCell"/>
</dbReference>
<evidence type="ECO:0000256" key="9">
    <source>
        <dbReference type="RuleBase" id="RU367027"/>
    </source>
</evidence>
<dbReference type="FunCoup" id="G8XZZ9">
    <property type="interactions" value="392"/>
</dbReference>
<dbReference type="InParanoid" id="G8XZZ9"/>
<dbReference type="InterPro" id="IPR006935">
    <property type="entry name" value="Helicase/UvrB_N"/>
</dbReference>
<dbReference type="GO" id="GO:0009378">
    <property type="term" value="F:four-way junction helicase activity"/>
    <property type="evidence" value="ECO:0007669"/>
    <property type="project" value="TreeGrafter"/>
</dbReference>
<feature type="compositionally biased region" description="Basic and acidic residues" evidence="10">
    <location>
        <begin position="517"/>
        <end position="534"/>
    </location>
</feature>
<dbReference type="PROSITE" id="PS51194">
    <property type="entry name" value="HELICASE_CTER"/>
    <property type="match status" value="1"/>
</dbReference>
<sequence length="953" mass="108036">MLAKNDEDEDDDVFNDDSNDLHMANLIMNKHPSSNSSSQGSETRVQRTLFGDEVRSEPSDVFGSTSNKVFRPTHHILDYEALKTYIYPTNFEIRDYQFNIVQRVFYANTLVALPTGLGKTFIASTVMLNFSRWFPEAKIIFMAPTKPLVAQQIKACLGITGLSTDKVAILLDKTRRDRREIWDEHTVFFTTPQVVENDLTSGLADPKSIVLLVIDEAHRAKGNYAYNNVVKFINRFNSLFRILGMTATPASDVEGVQEIINNLSISKLEVRTEQSLDIYKYIKHKKISRITVTNSPLIEQFIDHLCTAIAPILKLANERKIYDITDPSKINAYQAIDASQRLIKNPAIPEGLKWSNYFILQILNVVGQALRRLNIYGIRSFYNYFSEKHKEFTTKFNNKKSTNQTAAKFYYHDSINQLLMECEDVLSQENFIGHPKLEIVIEQIKEFFDNNTTDSKVIIFTEFRESALDIVNLLENSGDNIKPHIFIGQAKEREKFDEEKFLSKGRKKAKTSSRKGSSKDENATKARTSSEDAQMKGMNQKLQKELIKKFKEGIYNVLVATSIGEEGLDIGEVDLIICFDSTSSPIKNIQRMGRTGRKRDGKVILLFAGSEEQKFDKAMNGYEFIQNHIMQNKLISLCQSDRIIPSRYKPTVETKFIDIPKPNARIKTEEDEDEIIKLATMYMDKSSKGTKRKKTPKKLEKRFFMPDNVETGFRSVTSMIKDASSGNKRGVGKEKRESQSHESHNESICLDTESEDELGAALNATKDRSTEEVLQKPQTSNRFAPKDDRPEDTPNRNSGARSLGIKKSRTLSKLPVTTAEPEEKRDDNREALEKHIQGSPSTSEDSFDDVFDDGLDDQLVSIARNPSSGSFVDSQDKVYPNEFGQHDGLLNEQQKLELYTSYYSVLPPSETTDFYNPSEVLNSKAGNKTGAIGHSKKSQKLIDALQGANRASK</sequence>
<dbReference type="FunFam" id="3.40.50.300:FF:000861">
    <property type="entry name" value="Fanconi anemia, complementation group M"/>
    <property type="match status" value="1"/>
</dbReference>
<dbReference type="eggNOG" id="KOG0354">
    <property type="taxonomic scope" value="Eukaryota"/>
</dbReference>
<dbReference type="InterPro" id="IPR039686">
    <property type="entry name" value="FANCM/Mph1-like_ID"/>
</dbReference>
<dbReference type="Pfam" id="PF00271">
    <property type="entry name" value="Helicase_C"/>
    <property type="match status" value="1"/>
</dbReference>
<gene>
    <name evidence="13" type="primary">Piso0_005803</name>
    <name evidence="13" type="ORF">GNLVRS01_PISO0N22937g</name>
</gene>
<dbReference type="GO" id="GO:0016887">
    <property type="term" value="F:ATP hydrolysis activity"/>
    <property type="evidence" value="ECO:0007669"/>
    <property type="project" value="RHEA"/>
</dbReference>
<evidence type="ECO:0000256" key="5">
    <source>
        <dbReference type="ARBA" id="ARBA00022806"/>
    </source>
</evidence>
<feature type="compositionally biased region" description="Basic residues" evidence="10">
    <location>
        <begin position="503"/>
        <end position="513"/>
    </location>
</feature>
<dbReference type="InterPro" id="IPR044749">
    <property type="entry name" value="FANCM_DEXDc"/>
</dbReference>
<dbReference type="PANTHER" id="PTHR14025:SF20">
    <property type="entry name" value="FANCONI ANEMIA GROUP M PROTEIN"/>
    <property type="match status" value="1"/>
</dbReference>
<protein>
    <recommendedName>
        <fullName evidence="9">ATP-dependent DNA helicase</fullName>
        <ecNumber evidence="9">3.6.4.12</ecNumber>
    </recommendedName>
</protein>
<feature type="compositionally biased region" description="Basic and acidic residues" evidence="10">
    <location>
        <begin position="784"/>
        <end position="794"/>
    </location>
</feature>
<dbReference type="InterPro" id="IPR001650">
    <property type="entry name" value="Helicase_C-like"/>
</dbReference>
<name>G8XZZ9_PICSO</name>
<feature type="compositionally biased region" description="Basic and acidic residues" evidence="10">
    <location>
        <begin position="731"/>
        <end position="745"/>
    </location>
</feature>
<dbReference type="OrthoDB" id="164902at2759"/>
<feature type="domain" description="Helicase ATP-binding" evidence="11">
    <location>
        <begin position="100"/>
        <end position="267"/>
    </location>
</feature>
<dbReference type="CDD" id="cd18801">
    <property type="entry name" value="SF2_C_FANCM_Hef"/>
    <property type="match status" value="1"/>
</dbReference>
<evidence type="ECO:0000256" key="10">
    <source>
        <dbReference type="SAM" id="MobiDB-lite"/>
    </source>
</evidence>
<feature type="domain" description="Helicase C-terminal" evidence="12">
    <location>
        <begin position="436"/>
        <end position="643"/>
    </location>
</feature>
<keyword evidence="14" id="KW-1185">Reference proteome</keyword>
<keyword evidence="7" id="KW-0539">Nucleus</keyword>
<dbReference type="CDD" id="cd12091">
    <property type="entry name" value="FANCM_ID"/>
    <property type="match status" value="1"/>
</dbReference>
<dbReference type="CDD" id="cd18033">
    <property type="entry name" value="DEXDc_FANCM"/>
    <property type="match status" value="1"/>
</dbReference>
<evidence type="ECO:0000313" key="14">
    <source>
        <dbReference type="Proteomes" id="UP000005222"/>
    </source>
</evidence>
<feature type="compositionally biased region" description="Basic and acidic residues" evidence="10">
    <location>
        <begin position="765"/>
        <end position="774"/>
    </location>
</feature>
<feature type="region of interest" description="Disordered" evidence="10">
    <location>
        <begin position="719"/>
        <end position="828"/>
    </location>
</feature>
<evidence type="ECO:0000256" key="8">
    <source>
        <dbReference type="ARBA" id="ARBA00047995"/>
    </source>
</evidence>
<comment type="function">
    <text evidence="9">ATP-dependent DNA helicase involved in DNA damage repair by homologous recombination and in genome maintenance. Capable of unwinding D-loops. Plays a role in limiting crossover recombinants during mitotic DNA double-strand break (DSB) repair. Component of a FANCM-MHF complex which promotes gene conversion at blocked replication forks, probably by reversal of the stalled fork.</text>
</comment>
<dbReference type="PROSITE" id="PS51192">
    <property type="entry name" value="HELICASE_ATP_BIND_1"/>
    <property type="match status" value="1"/>
</dbReference>
<proteinExistence type="inferred from homology"/>
<evidence type="ECO:0000256" key="4">
    <source>
        <dbReference type="ARBA" id="ARBA00022801"/>
    </source>
</evidence>
<keyword evidence="5" id="KW-0347">Helicase</keyword>
<evidence type="ECO:0000256" key="6">
    <source>
        <dbReference type="ARBA" id="ARBA00022840"/>
    </source>
</evidence>
<dbReference type="STRING" id="559304.G8XZZ9"/>
<reference evidence="13 14" key="1">
    <citation type="journal article" date="2012" name="G3 (Bethesda)">
        <title>Pichia sorbitophila, an interspecies yeast hybrid reveals early steps of genome resolution following polyploidization.</title>
        <authorList>
            <person name="Leh Louis V."/>
            <person name="Despons L."/>
            <person name="Friedrich A."/>
            <person name="Martin T."/>
            <person name="Durrens P."/>
            <person name="Casaregola S."/>
            <person name="Neuveglise C."/>
            <person name="Fairhead C."/>
            <person name="Marck C."/>
            <person name="Cruz J.A."/>
            <person name="Straub M.L."/>
            <person name="Kugler V."/>
            <person name="Sacerdot C."/>
            <person name="Uzunov Z."/>
            <person name="Thierry A."/>
            <person name="Weiss S."/>
            <person name="Bleykasten C."/>
            <person name="De Montigny J."/>
            <person name="Jacques N."/>
            <person name="Jung P."/>
            <person name="Lemaire M."/>
            <person name="Mallet S."/>
            <person name="Morel G."/>
            <person name="Richard G.F."/>
            <person name="Sarkar A."/>
            <person name="Savel G."/>
            <person name="Schacherer J."/>
            <person name="Seret M.L."/>
            <person name="Talla E."/>
            <person name="Samson G."/>
            <person name="Jubin C."/>
            <person name="Poulain J."/>
            <person name="Vacherie B."/>
            <person name="Barbe V."/>
            <person name="Pelletier E."/>
            <person name="Sherman D.J."/>
            <person name="Westhof E."/>
            <person name="Weissenbach J."/>
            <person name="Baret P.V."/>
            <person name="Wincker P."/>
            <person name="Gaillardin C."/>
            <person name="Dujon B."/>
            <person name="Souciet J.L."/>
        </authorList>
    </citation>
    <scope>NUCLEOTIDE SEQUENCE [LARGE SCALE GENOMIC DNA]</scope>
    <source>
        <strain evidence="14">ATCC MYA-4447 / BCRC 22081 / CBS 7064 / NBRC 10061 / NRRL Y-12695</strain>
    </source>
</reference>
<evidence type="ECO:0000259" key="11">
    <source>
        <dbReference type="PROSITE" id="PS51192"/>
    </source>
</evidence>
<dbReference type="EMBL" id="FO082046">
    <property type="protein sequence ID" value="CCE87258.1"/>
    <property type="molecule type" value="Genomic_DNA"/>
</dbReference>
<comment type="subcellular location">
    <subcellularLocation>
        <location evidence="1 9">Nucleus</location>
    </subcellularLocation>
</comment>
<dbReference type="Proteomes" id="UP000005222">
    <property type="component" value="Chromosome N"/>
</dbReference>
<accession>G8XZZ9</accession>
<dbReference type="GO" id="GO:0045003">
    <property type="term" value="P:double-strand break repair via synthesis-dependent strand annealing"/>
    <property type="evidence" value="ECO:0007669"/>
    <property type="project" value="TreeGrafter"/>
</dbReference>
<keyword evidence="6" id="KW-0067">ATP-binding</keyword>
<dbReference type="GO" id="GO:0043138">
    <property type="term" value="F:3'-5' DNA helicase activity"/>
    <property type="evidence" value="ECO:0007669"/>
    <property type="project" value="InterPro"/>
</dbReference>
<dbReference type="AlphaFoldDB" id="G8XZZ9"/>
<dbReference type="EC" id="3.6.4.12" evidence="9"/>
<evidence type="ECO:0000256" key="1">
    <source>
        <dbReference type="ARBA" id="ARBA00004123"/>
    </source>
</evidence>
<organism evidence="13 14">
    <name type="scientific">Pichia sorbitophila (strain ATCC MYA-4447 / BCRC 22081 / CBS 7064 / NBRC 10061 / NRRL Y-12695)</name>
    <name type="common">Hybrid yeast</name>
    <dbReference type="NCBI Taxonomy" id="559304"/>
    <lineage>
        <taxon>Eukaryota</taxon>
        <taxon>Fungi</taxon>
        <taxon>Dikarya</taxon>
        <taxon>Ascomycota</taxon>
        <taxon>Saccharomycotina</taxon>
        <taxon>Pichiomycetes</taxon>
        <taxon>Debaryomycetaceae</taxon>
        <taxon>Millerozyma</taxon>
    </lineage>
</organism>
<comment type="catalytic activity">
    <reaction evidence="8 9">
        <text>ATP + H2O = ADP + phosphate + H(+)</text>
        <dbReference type="Rhea" id="RHEA:13065"/>
        <dbReference type="ChEBI" id="CHEBI:15377"/>
        <dbReference type="ChEBI" id="CHEBI:15378"/>
        <dbReference type="ChEBI" id="CHEBI:30616"/>
        <dbReference type="ChEBI" id="CHEBI:43474"/>
        <dbReference type="ChEBI" id="CHEBI:456216"/>
        <dbReference type="EC" id="3.6.4.12"/>
    </reaction>
</comment>
<evidence type="ECO:0000313" key="13">
    <source>
        <dbReference type="EMBL" id="CCE87258.1"/>
    </source>
</evidence>
<dbReference type="SUPFAM" id="SSF52540">
    <property type="entry name" value="P-loop containing nucleoside triphosphate hydrolases"/>
    <property type="match status" value="1"/>
</dbReference>
<dbReference type="InterPro" id="IPR014001">
    <property type="entry name" value="Helicase_ATP-bd"/>
</dbReference>
<comment type="similarity">
    <text evidence="2 9">Belongs to the DEAD box helicase family. DEAH subfamily. FANCM sub-subfamily.</text>
</comment>
<dbReference type="SMART" id="SM00487">
    <property type="entry name" value="DEXDc"/>
    <property type="match status" value="1"/>
</dbReference>
<keyword evidence="4" id="KW-0378">Hydrolase</keyword>
<evidence type="ECO:0000256" key="7">
    <source>
        <dbReference type="ARBA" id="ARBA00023242"/>
    </source>
</evidence>
<evidence type="ECO:0000256" key="2">
    <source>
        <dbReference type="ARBA" id="ARBA00009889"/>
    </source>
</evidence>
<dbReference type="Gene3D" id="3.40.50.300">
    <property type="entry name" value="P-loop containing nucleotide triphosphate hydrolases"/>
    <property type="match status" value="2"/>
</dbReference>
<evidence type="ECO:0000259" key="12">
    <source>
        <dbReference type="PROSITE" id="PS51194"/>
    </source>
</evidence>
<dbReference type="GO" id="GO:0000400">
    <property type="term" value="F:four-way junction DNA binding"/>
    <property type="evidence" value="ECO:0007669"/>
    <property type="project" value="TreeGrafter"/>
</dbReference>